<organism evidence="2 3">
    <name type="scientific">Roseivivax halodurans JCM 10272</name>
    <dbReference type="NCBI Taxonomy" id="1449350"/>
    <lineage>
        <taxon>Bacteria</taxon>
        <taxon>Pseudomonadati</taxon>
        <taxon>Pseudomonadota</taxon>
        <taxon>Alphaproteobacteria</taxon>
        <taxon>Rhodobacterales</taxon>
        <taxon>Roseobacteraceae</taxon>
        <taxon>Roseivivax</taxon>
    </lineage>
</organism>
<keyword evidence="3" id="KW-1185">Reference proteome</keyword>
<sequence>MLTSLPLPKSLVRPFGRFARDEAGAVTADWVLLTAAVIGIAVAVTAIFAPAFAPLPQTIADSIQTHNDTIFGADEDG</sequence>
<keyword evidence="1" id="KW-0472">Membrane</keyword>
<evidence type="ECO:0000313" key="2">
    <source>
        <dbReference type="EMBL" id="ETX14894.1"/>
    </source>
</evidence>
<name>X7EFR8_9RHOB</name>
<proteinExistence type="predicted"/>
<dbReference type="STRING" id="1449350.OCH239_20895"/>
<protein>
    <submittedName>
        <fullName evidence="2">Uncharacterized protein</fullName>
    </submittedName>
</protein>
<dbReference type="AlphaFoldDB" id="X7EFR8"/>
<dbReference type="OrthoDB" id="5525128at2"/>
<keyword evidence="1" id="KW-1133">Transmembrane helix</keyword>
<dbReference type="EMBL" id="JALZ01000008">
    <property type="protein sequence ID" value="ETX14894.1"/>
    <property type="molecule type" value="Genomic_DNA"/>
</dbReference>
<comment type="caution">
    <text evidence="2">The sequence shown here is derived from an EMBL/GenBank/DDBJ whole genome shotgun (WGS) entry which is preliminary data.</text>
</comment>
<dbReference type="RefSeq" id="WP_037261694.1">
    <property type="nucleotide sequence ID" value="NZ_JALZ01000008.1"/>
</dbReference>
<keyword evidence="1" id="KW-0812">Transmembrane</keyword>
<evidence type="ECO:0000256" key="1">
    <source>
        <dbReference type="SAM" id="Phobius"/>
    </source>
</evidence>
<gene>
    <name evidence="2" type="ORF">OCH239_20895</name>
</gene>
<accession>X7EFR8</accession>
<dbReference type="Proteomes" id="UP000022447">
    <property type="component" value="Unassembled WGS sequence"/>
</dbReference>
<reference evidence="2 3" key="1">
    <citation type="submission" date="2014-01" db="EMBL/GenBank/DDBJ databases">
        <title>Roseivivax halodurans JCM 10272 Genome Sequencing.</title>
        <authorList>
            <person name="Lai Q."/>
            <person name="Li G."/>
            <person name="Shao Z."/>
        </authorList>
    </citation>
    <scope>NUCLEOTIDE SEQUENCE [LARGE SCALE GENOMIC DNA]</scope>
    <source>
        <strain evidence="2 3">JCM 10272</strain>
    </source>
</reference>
<feature type="transmembrane region" description="Helical" evidence="1">
    <location>
        <begin position="30"/>
        <end position="53"/>
    </location>
</feature>
<evidence type="ECO:0000313" key="3">
    <source>
        <dbReference type="Proteomes" id="UP000022447"/>
    </source>
</evidence>